<comment type="caution">
    <text evidence="1">The sequence shown here is derived from an EMBL/GenBank/DDBJ whole genome shotgun (WGS) entry which is preliminary data.</text>
</comment>
<sequence>MSTKTKKQHYVPQLLLQHFENNERVCVFDSTRNLFRQNIDVKNEFARNYFYDKSGKIDPLLNTGIETPAAPFISRYVEQLKTNGVNPPVEILRFITNQLMRTPSALRQALGAIEAYSSSVIKQIGELHGFPEEITKNIKLEPKDPKAILAYITATSIIQWPLIEDLGQRLLINNTQIPFIISDHPVVQYNKYLQNCKNPAKTSLPARGLIIFLPISPKVTLCLFDQEVYRFKNRTQPTTEISTKEDVDILNSLQAMNREDSIIFSHESDESYVRCLCHKFKPNSLHTIQSRKAPIVLLRNGKNAADHFIWRVQTNIPKWISIVTVRKKAKENQDIYSHRLPEAVARQKIIMENFEKKWQEEAEKEGLVPK</sequence>
<dbReference type="InterPro" id="IPR025332">
    <property type="entry name" value="DUF4238"/>
</dbReference>
<accession>A0A844D543</accession>
<gene>
    <name evidence="1" type="ORF">GJ698_06545</name>
</gene>
<reference evidence="1 2" key="1">
    <citation type="submission" date="2019-11" db="EMBL/GenBank/DDBJ databases">
        <title>Novel species isolated from a subtropical stream in China.</title>
        <authorList>
            <person name="Lu H."/>
        </authorList>
    </citation>
    <scope>NUCLEOTIDE SEQUENCE [LARGE SCALE GENOMIC DNA]</scope>
    <source>
        <strain evidence="1 2">FT26W</strain>
    </source>
</reference>
<organism evidence="1 2">
    <name type="scientific">Duganella aquatilis</name>
    <dbReference type="NCBI Taxonomy" id="2666082"/>
    <lineage>
        <taxon>Bacteria</taxon>
        <taxon>Pseudomonadati</taxon>
        <taxon>Pseudomonadota</taxon>
        <taxon>Betaproteobacteria</taxon>
        <taxon>Burkholderiales</taxon>
        <taxon>Oxalobacteraceae</taxon>
        <taxon>Telluria group</taxon>
        <taxon>Duganella</taxon>
    </lineage>
</organism>
<dbReference type="RefSeq" id="WP_154356813.1">
    <property type="nucleotide sequence ID" value="NZ_WKJL01000003.1"/>
</dbReference>
<protein>
    <submittedName>
        <fullName evidence="1">DUF4238 domain-containing protein</fullName>
    </submittedName>
</protein>
<dbReference type="AlphaFoldDB" id="A0A844D543"/>
<evidence type="ECO:0000313" key="2">
    <source>
        <dbReference type="Proteomes" id="UP000439986"/>
    </source>
</evidence>
<dbReference type="Pfam" id="PF14022">
    <property type="entry name" value="DUF4238"/>
    <property type="match status" value="1"/>
</dbReference>
<dbReference type="Proteomes" id="UP000439986">
    <property type="component" value="Unassembled WGS sequence"/>
</dbReference>
<evidence type="ECO:0000313" key="1">
    <source>
        <dbReference type="EMBL" id="MRW83752.1"/>
    </source>
</evidence>
<proteinExistence type="predicted"/>
<dbReference type="EMBL" id="WKJL01000003">
    <property type="protein sequence ID" value="MRW83752.1"/>
    <property type="molecule type" value="Genomic_DNA"/>
</dbReference>
<keyword evidence="2" id="KW-1185">Reference proteome</keyword>
<name>A0A844D543_9BURK</name>